<proteinExistence type="predicted"/>
<reference evidence="1 2" key="1">
    <citation type="submission" date="2021-06" db="EMBL/GenBank/DDBJ databases">
        <authorList>
            <person name="Kallberg Y."/>
            <person name="Tangrot J."/>
            <person name="Rosling A."/>
        </authorList>
    </citation>
    <scope>NUCLEOTIDE SEQUENCE [LARGE SCALE GENOMIC DNA]</scope>
    <source>
        <strain evidence="1 2">120-4 pot B 10/14</strain>
    </source>
</reference>
<comment type="caution">
    <text evidence="1">The sequence shown here is derived from an EMBL/GenBank/DDBJ whole genome shotgun (WGS) entry which is preliminary data.</text>
</comment>
<evidence type="ECO:0000313" key="2">
    <source>
        <dbReference type="Proteomes" id="UP000789901"/>
    </source>
</evidence>
<dbReference type="Proteomes" id="UP000789901">
    <property type="component" value="Unassembled WGS sequence"/>
</dbReference>
<dbReference type="EMBL" id="CAJVQB010015890">
    <property type="protein sequence ID" value="CAG8777276.1"/>
    <property type="molecule type" value="Genomic_DNA"/>
</dbReference>
<accession>A0ABN7VJ02</accession>
<name>A0ABN7VJ02_GIGMA</name>
<keyword evidence="2" id="KW-1185">Reference proteome</keyword>
<gene>
    <name evidence="1" type="ORF">GMARGA_LOCUS19236</name>
</gene>
<organism evidence="1 2">
    <name type="scientific">Gigaspora margarita</name>
    <dbReference type="NCBI Taxonomy" id="4874"/>
    <lineage>
        <taxon>Eukaryota</taxon>
        <taxon>Fungi</taxon>
        <taxon>Fungi incertae sedis</taxon>
        <taxon>Mucoromycota</taxon>
        <taxon>Glomeromycotina</taxon>
        <taxon>Glomeromycetes</taxon>
        <taxon>Diversisporales</taxon>
        <taxon>Gigasporaceae</taxon>
        <taxon>Gigaspora</taxon>
    </lineage>
</organism>
<sequence>MCYDHEGKPVFFLFSQDITTNLLEDAWMSLPFEEVNGKIWEDQITDIRNKMHQSWLDQVSLLQYYYLLEEWLKAQFWSLATKKVI</sequence>
<protein>
    <submittedName>
        <fullName evidence="1">32499_t:CDS:1</fullName>
    </submittedName>
</protein>
<evidence type="ECO:0000313" key="1">
    <source>
        <dbReference type="EMBL" id="CAG8777276.1"/>
    </source>
</evidence>